<evidence type="ECO:0008006" key="3">
    <source>
        <dbReference type="Google" id="ProtNLM"/>
    </source>
</evidence>
<gene>
    <name evidence="1" type="ORF">ADIARSV_3195</name>
</gene>
<dbReference type="AlphaFoldDB" id="R9GPI0"/>
<accession>R9GPI0</accession>
<protein>
    <recommendedName>
        <fullName evidence="3">Three-Cys-motif partner protein TcmP</fullName>
    </recommendedName>
</protein>
<organism evidence="1 2">
    <name type="scientific">Arcticibacter svalbardensis MN12-7</name>
    <dbReference type="NCBI Taxonomy" id="1150600"/>
    <lineage>
        <taxon>Bacteria</taxon>
        <taxon>Pseudomonadati</taxon>
        <taxon>Bacteroidota</taxon>
        <taxon>Sphingobacteriia</taxon>
        <taxon>Sphingobacteriales</taxon>
        <taxon>Sphingobacteriaceae</taxon>
        <taxon>Arcticibacter</taxon>
    </lineage>
</organism>
<proteinExistence type="predicted"/>
<dbReference type="InterPro" id="IPR031009">
    <property type="entry name" value="Tcm_partner"/>
</dbReference>
<sequence>MKKLKDNHFGGSWTEQKVIILEKYAKAYLQIMKGKPWKVLYFDGFAGTGDIVIEGDIEDNIIKGASKRIVSINNPIPFDICYFVEKDSIKASKLKSALHFIRKENVHVVSDDCNEKIKKMAEFLQNNNYKALVFIDPFGINLDWASIEILRGLGVDLWILAPTGLGVNRMLENKANLPESWWLRLERFFGVNRKLILNTMYKEYVDPDLFGGITKRTIKVTKATSKIFEMYQGRMKTVFNYTSDPYIIINRNNSVMYHFFLASDNQTAINIANDIVRPYNDLLDYR</sequence>
<dbReference type="RefSeq" id="WP_016196424.1">
    <property type="nucleotide sequence ID" value="NZ_AQPN01000109.1"/>
</dbReference>
<comment type="caution">
    <text evidence="1">The sequence shown here is derived from an EMBL/GenBank/DDBJ whole genome shotgun (WGS) entry which is preliminary data.</text>
</comment>
<dbReference type="OrthoDB" id="7838592at2"/>
<evidence type="ECO:0000313" key="2">
    <source>
        <dbReference type="Proteomes" id="UP000014174"/>
    </source>
</evidence>
<keyword evidence="2" id="KW-1185">Reference proteome</keyword>
<dbReference type="EMBL" id="AQPN01000109">
    <property type="protein sequence ID" value="EOR93611.1"/>
    <property type="molecule type" value="Genomic_DNA"/>
</dbReference>
<dbReference type="NCBIfam" id="TIGR04474">
    <property type="entry name" value="tcm_partner"/>
    <property type="match status" value="1"/>
</dbReference>
<name>R9GPI0_9SPHI</name>
<dbReference type="STRING" id="1150600.ADIARSV_3195"/>
<dbReference type="Proteomes" id="UP000014174">
    <property type="component" value="Unassembled WGS sequence"/>
</dbReference>
<evidence type="ECO:0000313" key="1">
    <source>
        <dbReference type="EMBL" id="EOR93611.1"/>
    </source>
</evidence>
<reference evidence="1 2" key="1">
    <citation type="journal article" date="2013" name="Genome Announc.">
        <title>Draft Genome Sequence of Arcticibacter svalbardensis Strain MN12-7T, a Member of the Family Sphingobacteriaceae Isolated from an Arctic Soil Sample.</title>
        <authorList>
            <person name="Shivaji S."/>
            <person name="Ara S."/>
            <person name="Prasad S."/>
            <person name="Manasa B.P."/>
            <person name="Begum Z."/>
            <person name="Singh A."/>
            <person name="Kumar Pinnaka A."/>
        </authorList>
    </citation>
    <scope>NUCLEOTIDE SEQUENCE [LARGE SCALE GENOMIC DNA]</scope>
    <source>
        <strain evidence="1 2">MN12-7</strain>
    </source>
</reference>
<dbReference type="eggNOG" id="ENOG502ZIUW">
    <property type="taxonomic scope" value="Bacteria"/>
</dbReference>